<dbReference type="Proteomes" id="UP000218231">
    <property type="component" value="Unassembled WGS sequence"/>
</dbReference>
<protein>
    <submittedName>
        <fullName evidence="2">Uncharacterized protein</fullName>
    </submittedName>
</protein>
<feature type="coiled-coil region" evidence="1">
    <location>
        <begin position="89"/>
        <end position="116"/>
    </location>
</feature>
<organism evidence="2 3">
    <name type="scientific">Diploscapter pachys</name>
    <dbReference type="NCBI Taxonomy" id="2018661"/>
    <lineage>
        <taxon>Eukaryota</taxon>
        <taxon>Metazoa</taxon>
        <taxon>Ecdysozoa</taxon>
        <taxon>Nematoda</taxon>
        <taxon>Chromadorea</taxon>
        <taxon>Rhabditida</taxon>
        <taxon>Rhabditina</taxon>
        <taxon>Rhabditomorpha</taxon>
        <taxon>Rhabditoidea</taxon>
        <taxon>Rhabditidae</taxon>
        <taxon>Diploscapter</taxon>
    </lineage>
</organism>
<keyword evidence="3" id="KW-1185">Reference proteome</keyword>
<evidence type="ECO:0000313" key="2">
    <source>
        <dbReference type="EMBL" id="PAV78315.1"/>
    </source>
</evidence>
<accession>A0A2A2KWG2</accession>
<evidence type="ECO:0000256" key="1">
    <source>
        <dbReference type="SAM" id="Coils"/>
    </source>
</evidence>
<evidence type="ECO:0000313" key="3">
    <source>
        <dbReference type="Proteomes" id="UP000218231"/>
    </source>
</evidence>
<reference evidence="2 3" key="1">
    <citation type="journal article" date="2017" name="Curr. Biol.">
        <title>Genome architecture and evolution of a unichromosomal asexual nematode.</title>
        <authorList>
            <person name="Fradin H."/>
            <person name="Zegar C."/>
            <person name="Gutwein M."/>
            <person name="Lucas J."/>
            <person name="Kovtun M."/>
            <person name="Corcoran D."/>
            <person name="Baugh L.R."/>
            <person name="Kiontke K."/>
            <person name="Gunsalus K."/>
            <person name="Fitch D.H."/>
            <person name="Piano F."/>
        </authorList>
    </citation>
    <scope>NUCLEOTIDE SEQUENCE [LARGE SCALE GENOMIC DNA]</scope>
    <source>
        <strain evidence="2">PF1309</strain>
    </source>
</reference>
<proteinExistence type="predicted"/>
<sequence length="148" mass="17204">MVDIAELAQIFPEVNDTISEEDIKFVQKDNSKQVGERIIDIRKLSVPYVRKKMGKEGEKVTDIEIWKNQVPRLNSLVNKNDQWMTRLKKDDVSDKVKALEAEIRKLDQALDMYTKGHAFVGKALKEALEKSDEDTLKKYIELRHEIFA</sequence>
<gene>
    <name evidence="2" type="ORF">WR25_24758</name>
</gene>
<dbReference type="AlphaFoldDB" id="A0A2A2KWG2"/>
<name>A0A2A2KWG2_9BILA</name>
<dbReference type="OrthoDB" id="10031759at2759"/>
<comment type="caution">
    <text evidence="2">The sequence shown here is derived from an EMBL/GenBank/DDBJ whole genome shotgun (WGS) entry which is preliminary data.</text>
</comment>
<keyword evidence="1" id="KW-0175">Coiled coil</keyword>
<dbReference type="EMBL" id="LIAE01007576">
    <property type="protein sequence ID" value="PAV78315.1"/>
    <property type="molecule type" value="Genomic_DNA"/>
</dbReference>